<evidence type="ECO:0000256" key="4">
    <source>
        <dbReference type="ARBA" id="ARBA00023052"/>
    </source>
</evidence>
<dbReference type="GO" id="GO:0070204">
    <property type="term" value="F:2-succinyl-5-enolpyruvyl-6-hydroxy-3-cyclohexene-1-carboxylic-acid synthase activity"/>
    <property type="evidence" value="ECO:0007669"/>
    <property type="project" value="UniProtKB-UniRule"/>
</dbReference>
<keyword evidence="10" id="KW-1185">Reference proteome</keyword>
<comment type="catalytic activity">
    <reaction evidence="6">
        <text>isochorismate + 2-oxoglutarate + H(+) = 5-enolpyruvoyl-6-hydroxy-2-succinyl-cyclohex-3-ene-1-carboxylate + CO2</text>
        <dbReference type="Rhea" id="RHEA:25593"/>
        <dbReference type="ChEBI" id="CHEBI:15378"/>
        <dbReference type="ChEBI" id="CHEBI:16526"/>
        <dbReference type="ChEBI" id="CHEBI:16810"/>
        <dbReference type="ChEBI" id="CHEBI:29780"/>
        <dbReference type="ChEBI" id="CHEBI:58818"/>
        <dbReference type="EC" id="2.2.1.9"/>
    </reaction>
</comment>
<comment type="cofactor">
    <cofactor evidence="6">
        <name>thiamine diphosphate</name>
        <dbReference type="ChEBI" id="CHEBI:58937"/>
    </cofactor>
    <text evidence="6">Binds 1 thiamine pyrophosphate per subunit.</text>
</comment>
<dbReference type="GO" id="GO:0009234">
    <property type="term" value="P:menaquinone biosynthetic process"/>
    <property type="evidence" value="ECO:0007669"/>
    <property type="project" value="UniProtKB-UniRule"/>
</dbReference>
<keyword evidence="4 6" id="KW-0786">Thiamine pyrophosphate</keyword>
<organism evidence="9 10">
    <name type="scientific">Ohtaekwangia koreensis</name>
    <dbReference type="NCBI Taxonomy" id="688867"/>
    <lineage>
        <taxon>Bacteria</taxon>
        <taxon>Pseudomonadati</taxon>
        <taxon>Bacteroidota</taxon>
        <taxon>Cytophagia</taxon>
        <taxon>Cytophagales</taxon>
        <taxon>Fulvivirgaceae</taxon>
        <taxon>Ohtaekwangia</taxon>
    </lineage>
</organism>
<dbReference type="HAMAP" id="MF_01659">
    <property type="entry name" value="MenD"/>
    <property type="match status" value="1"/>
</dbReference>
<comment type="pathway">
    <text evidence="6">Quinol/quinone metabolism; menaquinone biosynthesis.</text>
</comment>
<comment type="pathway">
    <text evidence="6">Quinol/quinone metabolism; 1,4-dihydroxy-2-naphthoate biosynthesis; 1,4-dihydroxy-2-naphthoate from chorismate: step 2/7.</text>
</comment>
<dbReference type="PANTHER" id="PTHR42916:SF1">
    <property type="entry name" value="PROTEIN PHYLLO, CHLOROPLASTIC"/>
    <property type="match status" value="1"/>
</dbReference>
<name>A0A1T5M2N8_9BACT</name>
<dbReference type="UniPathway" id="UPA01057">
    <property type="reaction ID" value="UER00164"/>
</dbReference>
<accession>A0A1T5M2N8</accession>
<evidence type="ECO:0000256" key="5">
    <source>
        <dbReference type="ARBA" id="ARBA00023211"/>
    </source>
</evidence>
<evidence type="ECO:0000256" key="2">
    <source>
        <dbReference type="ARBA" id="ARBA00022723"/>
    </source>
</evidence>
<evidence type="ECO:0000256" key="6">
    <source>
        <dbReference type="HAMAP-Rule" id="MF_01659"/>
    </source>
</evidence>
<dbReference type="GO" id="GO:0030145">
    <property type="term" value="F:manganese ion binding"/>
    <property type="evidence" value="ECO:0007669"/>
    <property type="project" value="UniProtKB-UniRule"/>
</dbReference>
<dbReference type="UniPathway" id="UPA00079"/>
<dbReference type="AlphaFoldDB" id="A0A1T5M2N8"/>
<dbReference type="NCBIfam" id="TIGR00173">
    <property type="entry name" value="menD"/>
    <property type="match status" value="1"/>
</dbReference>
<keyword evidence="6" id="KW-0474">Menaquinone biosynthesis</keyword>
<feature type="domain" description="Menaquinone biosynthesis protein MenD middle" evidence="8">
    <location>
        <begin position="201"/>
        <end position="400"/>
    </location>
</feature>
<keyword evidence="5 6" id="KW-0464">Manganese</keyword>
<dbReference type="Pfam" id="PF02776">
    <property type="entry name" value="TPP_enzyme_N"/>
    <property type="match status" value="1"/>
</dbReference>
<evidence type="ECO:0000313" key="10">
    <source>
        <dbReference type="Proteomes" id="UP000190961"/>
    </source>
</evidence>
<dbReference type="Gene3D" id="3.40.50.970">
    <property type="match status" value="2"/>
</dbReference>
<comment type="subunit">
    <text evidence="6">Homodimer.</text>
</comment>
<keyword evidence="2 6" id="KW-0479">Metal-binding</keyword>
<keyword evidence="1 6" id="KW-0808">Transferase</keyword>
<dbReference type="RefSeq" id="WP_079688721.1">
    <property type="nucleotide sequence ID" value="NZ_FUZU01000003.1"/>
</dbReference>
<dbReference type="GO" id="GO:0000287">
    <property type="term" value="F:magnesium ion binding"/>
    <property type="evidence" value="ECO:0007669"/>
    <property type="project" value="UniProtKB-UniRule"/>
</dbReference>
<protein>
    <recommendedName>
        <fullName evidence="6">2-succinyl-5-enolpyruvyl-6-hydroxy-3-cyclohexene-1-carboxylate synthase</fullName>
        <shortName evidence="6">SEPHCHC synthase</shortName>
        <ecNumber evidence="6">2.2.1.9</ecNumber>
    </recommendedName>
    <alternativeName>
        <fullName evidence="6">Menaquinone biosynthesis protein MenD</fullName>
    </alternativeName>
</protein>
<dbReference type="SUPFAM" id="SSF52518">
    <property type="entry name" value="Thiamin diphosphate-binding fold (THDP-binding)"/>
    <property type="match status" value="2"/>
</dbReference>
<evidence type="ECO:0000256" key="1">
    <source>
        <dbReference type="ARBA" id="ARBA00022679"/>
    </source>
</evidence>
<dbReference type="Pfam" id="PF16582">
    <property type="entry name" value="TPP_enzyme_M_2"/>
    <property type="match status" value="1"/>
</dbReference>
<proteinExistence type="inferred from homology"/>
<dbReference type="InterPro" id="IPR029061">
    <property type="entry name" value="THDP-binding"/>
</dbReference>
<dbReference type="EC" id="2.2.1.9" evidence="6"/>
<dbReference type="OrthoDB" id="9791859at2"/>
<dbReference type="CDD" id="cd07037">
    <property type="entry name" value="TPP_PYR_MenD"/>
    <property type="match status" value="1"/>
</dbReference>
<dbReference type="Proteomes" id="UP000190961">
    <property type="component" value="Unassembled WGS sequence"/>
</dbReference>
<dbReference type="InterPro" id="IPR032264">
    <property type="entry name" value="MenD_middle"/>
</dbReference>
<comment type="function">
    <text evidence="6">Catalyzes the thiamine diphosphate-dependent decarboxylation of 2-oxoglutarate and the subsequent addition of the resulting succinic semialdehyde-thiamine pyrophosphate anion to isochorismate to yield 2-succinyl-5-enolpyruvyl-6-hydroxy-3-cyclohexene-1-carboxylate (SEPHCHC).</text>
</comment>
<dbReference type="CDD" id="cd02009">
    <property type="entry name" value="TPP_SHCHC_synthase"/>
    <property type="match status" value="1"/>
</dbReference>
<gene>
    <name evidence="6" type="primary">menD</name>
    <name evidence="9" type="ORF">SAMN05660236_4172</name>
</gene>
<dbReference type="Gene3D" id="3.40.50.1220">
    <property type="entry name" value="TPP-binding domain"/>
    <property type="match status" value="1"/>
</dbReference>
<dbReference type="PANTHER" id="PTHR42916">
    <property type="entry name" value="2-SUCCINYL-5-ENOLPYRUVYL-6-HYDROXY-3-CYCLOHEXENE-1-CARBOXYLATE SYNTHASE"/>
    <property type="match status" value="1"/>
</dbReference>
<reference evidence="9 10" key="1">
    <citation type="submission" date="2017-02" db="EMBL/GenBank/DDBJ databases">
        <authorList>
            <person name="Peterson S.W."/>
        </authorList>
    </citation>
    <scope>NUCLEOTIDE SEQUENCE [LARGE SCALE GENOMIC DNA]</scope>
    <source>
        <strain evidence="9 10">DSM 25262</strain>
    </source>
</reference>
<dbReference type="GO" id="GO:0030976">
    <property type="term" value="F:thiamine pyrophosphate binding"/>
    <property type="evidence" value="ECO:0007669"/>
    <property type="project" value="UniProtKB-UniRule"/>
</dbReference>
<evidence type="ECO:0000256" key="3">
    <source>
        <dbReference type="ARBA" id="ARBA00022842"/>
    </source>
</evidence>
<dbReference type="PIRSF" id="PIRSF004983">
    <property type="entry name" value="MenD"/>
    <property type="match status" value="1"/>
</dbReference>
<sequence length="576" mass="65263">MARFQPIYDIAELCSRKGLTQAILCPGSRCAPLTLAFVRHPDITTRTFSDERSAGFVALGIAQQKKAPAVVVCTSGSAAYNLAPAVAEAWFSETPLIILTADRPAEWIAQHDGQTIHQTEIFGKHVKKFFQLPQEYEHADSQWAINRIVNEAINLSFQEPKGPVHINAPFREPLYPSKEDAITFSTTVRVMDEYTSPFTLSEEQKKKLTSEWRTFHNTLIVAGQHEDDPELNQALSAFFAQHNIPIAGDVISNLHDVEKLVRHADTFLGQASNDVKKTLRPDLLITFGKSIISKNLKLFLRKYTPKVHWHIQPAGVVADTFQSITNVFNASPANFFQFLSSLPNTESFENQKQNNFNKFWEVEERRAVRTLEDFFPQDEFAELELVHTIIQNLPENCNLHLANSMSVRYANSIGLMAHQKGIQVYSNRGTSGIDGCTSTAVGHSLSNDRPNVLITGDLAFFYDRNAFWHNYTLPNLRVVLLNNHGGVIFKMIDGPGSLPEADEYFITRQKLSAKKLCEEFGFDHLKLDNKRKIKNLVKDFFDFDGKTKILELETDTLINKIIFDNLKEKIKKSYEL</sequence>
<comment type="similarity">
    <text evidence="6">Belongs to the TPP enzyme family. MenD subfamily.</text>
</comment>
<feature type="domain" description="Thiamine pyrophosphate enzyme N-terminal TPP-binding" evidence="7">
    <location>
        <begin position="10"/>
        <end position="120"/>
    </location>
</feature>
<dbReference type="EMBL" id="FUZU01000003">
    <property type="protein sequence ID" value="SKC82395.1"/>
    <property type="molecule type" value="Genomic_DNA"/>
</dbReference>
<dbReference type="STRING" id="688867.SAMN05660236_4172"/>
<evidence type="ECO:0000259" key="7">
    <source>
        <dbReference type="Pfam" id="PF02776"/>
    </source>
</evidence>
<dbReference type="InterPro" id="IPR004433">
    <property type="entry name" value="MenaQ_synth_MenD"/>
</dbReference>
<evidence type="ECO:0000259" key="8">
    <source>
        <dbReference type="Pfam" id="PF16582"/>
    </source>
</evidence>
<comment type="cofactor">
    <cofactor evidence="6">
        <name>Mg(2+)</name>
        <dbReference type="ChEBI" id="CHEBI:18420"/>
    </cofactor>
    <cofactor evidence="6">
        <name>Mn(2+)</name>
        <dbReference type="ChEBI" id="CHEBI:29035"/>
    </cofactor>
</comment>
<evidence type="ECO:0000313" key="9">
    <source>
        <dbReference type="EMBL" id="SKC82395.1"/>
    </source>
</evidence>
<keyword evidence="3 6" id="KW-0460">Magnesium</keyword>
<dbReference type="InterPro" id="IPR012001">
    <property type="entry name" value="Thiamin_PyroP_enz_TPP-bd_dom"/>
</dbReference>